<dbReference type="HOGENOM" id="CLU_013985_3_4_0"/>
<dbReference type="OrthoDB" id="509947at2"/>
<dbReference type="STRING" id="861299.J421_0688"/>
<dbReference type="KEGG" id="gba:J421_0688"/>
<reference evidence="5 6" key="1">
    <citation type="journal article" date="2014" name="Genome Announc.">
        <title>Genome Sequence and Methylome of Soil Bacterium Gemmatirosa kalamazoonensis KBS708T, a Member of the Rarely Cultivated Gemmatimonadetes Phylum.</title>
        <authorList>
            <person name="Debruyn J.M."/>
            <person name="Radosevich M."/>
            <person name="Wommack K.E."/>
            <person name="Polson S.W."/>
            <person name="Hauser L.J."/>
            <person name="Fawaz M.N."/>
            <person name="Korlach J."/>
            <person name="Tsai Y.C."/>
        </authorList>
    </citation>
    <scope>NUCLEOTIDE SEQUENCE [LARGE SCALE GENOMIC DNA]</scope>
    <source>
        <strain evidence="5 6">KBS708</strain>
    </source>
</reference>
<dbReference type="Pfam" id="PF13302">
    <property type="entry name" value="Acetyltransf_3"/>
    <property type="match status" value="1"/>
</dbReference>
<dbReference type="InterPro" id="IPR051531">
    <property type="entry name" value="N-acetyltransferase"/>
</dbReference>
<comment type="similarity">
    <text evidence="3">Belongs to the acetyltransferase family. RimJ subfamily.</text>
</comment>
<evidence type="ECO:0000313" key="6">
    <source>
        <dbReference type="Proteomes" id="UP000019151"/>
    </source>
</evidence>
<keyword evidence="6" id="KW-1185">Reference proteome</keyword>
<dbReference type="GO" id="GO:0016747">
    <property type="term" value="F:acyltransferase activity, transferring groups other than amino-acyl groups"/>
    <property type="evidence" value="ECO:0007669"/>
    <property type="project" value="InterPro"/>
</dbReference>
<dbReference type="PATRIC" id="fig|861299.3.peg.700"/>
<protein>
    <submittedName>
        <fullName evidence="5">GCN5-related N-acetyltransferase</fullName>
    </submittedName>
</protein>
<evidence type="ECO:0000256" key="3">
    <source>
        <dbReference type="ARBA" id="ARBA00038502"/>
    </source>
</evidence>
<proteinExistence type="inferred from homology"/>
<keyword evidence="2" id="KW-0012">Acyltransferase</keyword>
<accession>W0RD43</accession>
<dbReference type="FunCoup" id="W0RD43">
    <property type="interactions" value="40"/>
</dbReference>
<evidence type="ECO:0000259" key="4">
    <source>
        <dbReference type="PROSITE" id="PS51186"/>
    </source>
</evidence>
<sequence length="183" mass="20109">MTLPTLGTERLLLRPFVESDAAAVERLAGAREVADTTLHIPHPYPAGGGAWWIGTHASAWEEGAGLTLAIVAREAPDALLGTMGISIVREHARGELGYWIGAHAWGRGYATEAARAMTAYAFDTLRLHRVQARHFTRNPASGRVMQKLGMRLEGVHREAYLRWERFEDVAVYGILAAEWPPTA</sequence>
<dbReference type="PANTHER" id="PTHR43792:SF8">
    <property type="entry name" value="[RIBOSOMAL PROTEIN US5]-ALANINE N-ACETYLTRANSFERASE"/>
    <property type="match status" value="1"/>
</dbReference>
<dbReference type="RefSeq" id="WP_025409770.1">
    <property type="nucleotide sequence ID" value="NZ_CP007128.1"/>
</dbReference>
<dbReference type="eggNOG" id="COG1670">
    <property type="taxonomic scope" value="Bacteria"/>
</dbReference>
<dbReference type="EMBL" id="CP007128">
    <property type="protein sequence ID" value="AHG88225.1"/>
    <property type="molecule type" value="Genomic_DNA"/>
</dbReference>
<evidence type="ECO:0000256" key="2">
    <source>
        <dbReference type="ARBA" id="ARBA00023315"/>
    </source>
</evidence>
<feature type="domain" description="N-acetyltransferase" evidence="4">
    <location>
        <begin position="11"/>
        <end position="178"/>
    </location>
</feature>
<organism evidence="5 6">
    <name type="scientific">Gemmatirosa kalamazoonensis</name>
    <dbReference type="NCBI Taxonomy" id="861299"/>
    <lineage>
        <taxon>Bacteria</taxon>
        <taxon>Pseudomonadati</taxon>
        <taxon>Gemmatimonadota</taxon>
        <taxon>Gemmatimonadia</taxon>
        <taxon>Gemmatimonadales</taxon>
        <taxon>Gemmatimonadaceae</taxon>
        <taxon>Gemmatirosa</taxon>
    </lineage>
</organism>
<dbReference type="PROSITE" id="PS51186">
    <property type="entry name" value="GNAT"/>
    <property type="match status" value="1"/>
</dbReference>
<dbReference type="PANTHER" id="PTHR43792">
    <property type="entry name" value="GNAT FAMILY, PUTATIVE (AFU_ORTHOLOGUE AFUA_3G00765)-RELATED-RELATED"/>
    <property type="match status" value="1"/>
</dbReference>
<evidence type="ECO:0000256" key="1">
    <source>
        <dbReference type="ARBA" id="ARBA00022679"/>
    </source>
</evidence>
<dbReference type="InterPro" id="IPR000182">
    <property type="entry name" value="GNAT_dom"/>
</dbReference>
<dbReference type="Proteomes" id="UP000019151">
    <property type="component" value="Chromosome"/>
</dbReference>
<dbReference type="SUPFAM" id="SSF55729">
    <property type="entry name" value="Acyl-CoA N-acyltransferases (Nat)"/>
    <property type="match status" value="1"/>
</dbReference>
<gene>
    <name evidence="5" type="ORF">J421_0688</name>
</gene>
<dbReference type="Gene3D" id="3.40.630.30">
    <property type="match status" value="1"/>
</dbReference>
<name>W0RD43_9BACT</name>
<dbReference type="AlphaFoldDB" id="W0RD43"/>
<dbReference type="InParanoid" id="W0RD43"/>
<dbReference type="InterPro" id="IPR016181">
    <property type="entry name" value="Acyl_CoA_acyltransferase"/>
</dbReference>
<keyword evidence="1 5" id="KW-0808">Transferase</keyword>
<evidence type="ECO:0000313" key="5">
    <source>
        <dbReference type="EMBL" id="AHG88225.1"/>
    </source>
</evidence>